<feature type="compositionally biased region" description="Pro residues" evidence="1">
    <location>
        <begin position="689"/>
        <end position="704"/>
    </location>
</feature>
<evidence type="ECO:0000256" key="1">
    <source>
        <dbReference type="SAM" id="MobiDB-lite"/>
    </source>
</evidence>
<name>A0AAW0GH98_9APHY</name>
<feature type="compositionally biased region" description="Basic and acidic residues" evidence="1">
    <location>
        <begin position="669"/>
        <end position="679"/>
    </location>
</feature>
<proteinExistence type="predicted"/>
<feature type="region of interest" description="Disordered" evidence="1">
    <location>
        <begin position="603"/>
        <end position="826"/>
    </location>
</feature>
<feature type="compositionally biased region" description="Basic and acidic residues" evidence="1">
    <location>
        <begin position="715"/>
        <end position="724"/>
    </location>
</feature>
<dbReference type="Gene3D" id="1.10.510.10">
    <property type="entry name" value="Transferase(Phosphotransferase) domain 1"/>
    <property type="match status" value="1"/>
</dbReference>
<feature type="compositionally biased region" description="Acidic residues" evidence="1">
    <location>
        <begin position="659"/>
        <end position="668"/>
    </location>
</feature>
<dbReference type="PROSITE" id="PS50011">
    <property type="entry name" value="PROTEIN_KINASE_DOM"/>
    <property type="match status" value="1"/>
</dbReference>
<accession>A0AAW0GH98</accession>
<comment type="caution">
    <text evidence="3">The sequence shown here is derived from an EMBL/GenBank/DDBJ whole genome shotgun (WGS) entry which is preliminary data.</text>
</comment>
<feature type="compositionally biased region" description="Polar residues" evidence="1">
    <location>
        <begin position="630"/>
        <end position="646"/>
    </location>
</feature>
<evidence type="ECO:0000313" key="3">
    <source>
        <dbReference type="EMBL" id="KAK7692047.1"/>
    </source>
</evidence>
<feature type="compositionally biased region" description="Low complexity" evidence="1">
    <location>
        <begin position="790"/>
        <end position="799"/>
    </location>
</feature>
<evidence type="ECO:0000259" key="2">
    <source>
        <dbReference type="PROSITE" id="PS50011"/>
    </source>
</evidence>
<dbReference type="PANTHER" id="PTHR38248:SF2">
    <property type="entry name" value="FUNK1 11"/>
    <property type="match status" value="1"/>
</dbReference>
<dbReference type="InterPro" id="IPR040976">
    <property type="entry name" value="Pkinase_fungal"/>
</dbReference>
<dbReference type="GO" id="GO:0004672">
    <property type="term" value="F:protein kinase activity"/>
    <property type="evidence" value="ECO:0007669"/>
    <property type="project" value="InterPro"/>
</dbReference>
<dbReference type="InterPro" id="IPR011009">
    <property type="entry name" value="Kinase-like_dom_sf"/>
</dbReference>
<feature type="domain" description="Protein kinase" evidence="2">
    <location>
        <begin position="258"/>
        <end position="581"/>
    </location>
</feature>
<reference evidence="3 4" key="1">
    <citation type="submission" date="2022-09" db="EMBL/GenBank/DDBJ databases">
        <authorList>
            <person name="Palmer J.M."/>
        </authorList>
    </citation>
    <scope>NUCLEOTIDE SEQUENCE [LARGE SCALE GENOMIC DNA]</scope>
    <source>
        <strain evidence="3 4">DSM 7382</strain>
    </source>
</reference>
<keyword evidence="4" id="KW-1185">Reference proteome</keyword>
<feature type="compositionally biased region" description="Polar residues" evidence="1">
    <location>
        <begin position="725"/>
        <end position="735"/>
    </location>
</feature>
<organism evidence="3 4">
    <name type="scientific">Cerrena zonata</name>
    <dbReference type="NCBI Taxonomy" id="2478898"/>
    <lineage>
        <taxon>Eukaryota</taxon>
        <taxon>Fungi</taxon>
        <taxon>Dikarya</taxon>
        <taxon>Basidiomycota</taxon>
        <taxon>Agaricomycotina</taxon>
        <taxon>Agaricomycetes</taxon>
        <taxon>Polyporales</taxon>
        <taxon>Cerrenaceae</taxon>
        <taxon>Cerrena</taxon>
    </lineage>
</organism>
<dbReference type="Proteomes" id="UP001385951">
    <property type="component" value="Unassembled WGS sequence"/>
</dbReference>
<dbReference type="EMBL" id="JASBNA010000005">
    <property type="protein sequence ID" value="KAK7692047.1"/>
    <property type="molecule type" value="Genomic_DNA"/>
</dbReference>
<dbReference type="PANTHER" id="PTHR38248">
    <property type="entry name" value="FUNK1 6"/>
    <property type="match status" value="1"/>
</dbReference>
<feature type="compositionally biased region" description="Basic and acidic residues" evidence="1">
    <location>
        <begin position="620"/>
        <end position="629"/>
    </location>
</feature>
<dbReference type="SUPFAM" id="SSF56112">
    <property type="entry name" value="Protein kinase-like (PK-like)"/>
    <property type="match status" value="1"/>
</dbReference>
<dbReference type="AlphaFoldDB" id="A0AAW0GH98"/>
<dbReference type="InterPro" id="IPR000719">
    <property type="entry name" value="Prot_kinase_dom"/>
</dbReference>
<dbReference type="Pfam" id="PF17667">
    <property type="entry name" value="Pkinase_fungal"/>
    <property type="match status" value="1"/>
</dbReference>
<dbReference type="GO" id="GO:0005524">
    <property type="term" value="F:ATP binding"/>
    <property type="evidence" value="ECO:0007669"/>
    <property type="project" value="InterPro"/>
</dbReference>
<sequence length="826" mass="94132">MAGSFVGAMPAREFLKSFMKFKENSPPSIPEDYKVSNISGRNGENKMYKPLCKAINKVFPGYEMHIVANSSDAHGVRIRPDLAGVRKKENKIFVKKKALNDMDLWAEVKPDAVLDAFFNKDDYTSLEKNKGDSAKTRGQLISYAAALMSRQHRTFLFSLLICDHYVRFFRWDRSGCVVSELVDFHEHPEILAYFFLLYSRLTAAERGYDTNVSSPTEEEEQSFRDASKEYIAQCKAQKRKRVTALKEPKKDETPWPAFKMKLEVNGGSRSFVVGRPFWGADSPCGRATRGYLAYDLTLEKLVFLKDSWRTEDECITPEGIIYEEMERKEVPFIPKVLAAGDVKTRGIAQTTVTQDFANTDDRPEWLMPCSKLKTFIHYRVVQELVYPLASALSSKETVQAMRDVIEAIKIAYHECGLLHRDISTGNIMIDENGRGVLNDWDHALQLALKNLPHPTRTGTWQFLSISLLSGEGWDHDIQDDLESCFWVLLHNALHYFKHNGLAFKTDFFHEYVPPDGTGPATGGVQKHHFLSTQRLRRVTWDCVPLNTLLHALNDYFQEYIAAIYRWPERGTQLYNNIHEELGQVDVILEMFDQVLALDSWPENDALDDQMPEKPPTQQNQERRDARIDTITKTFENSRAQTSAEQLTRTSSSKRTSSDVEAEEAEEEKVEVRVAKRAKTEQVPARVSPPSRPEVPLLPPPPPPTHRYGLRSIARNKVEEPRRSQDSAMDTGTTHRYSTRSKTRSNGSHRLQDTVPGASSQRPPHPQNDVAMRTTKKQTPLPKQIRRAPKKSAPSSPPTSRNNAPKPTRNGKGKTVRIASDTRRPWR</sequence>
<evidence type="ECO:0000313" key="4">
    <source>
        <dbReference type="Proteomes" id="UP001385951"/>
    </source>
</evidence>
<protein>
    <recommendedName>
        <fullName evidence="2">Protein kinase domain-containing protein</fullName>
    </recommendedName>
</protein>
<gene>
    <name evidence="3" type="ORF">QCA50_005452</name>
</gene>
<dbReference type="InterPro" id="IPR008266">
    <property type="entry name" value="Tyr_kinase_AS"/>
</dbReference>
<dbReference type="PROSITE" id="PS00109">
    <property type="entry name" value="PROTEIN_KINASE_TYR"/>
    <property type="match status" value="1"/>
</dbReference>